<sequence>MASIQLSTGAHMPLLGLGTWQSNPGEVEIAVTRALEVGYRLIDTASLYANEAEIGAALHECFSHGKLKREDVFITTKLFSTHNRPEQVESALRESLSKLRLDYVDLYLIHNPVAFNDDMSAQDHKTTVVDTWKGMEGVFEKGLAKAIGLSNVNEEQVQRVYDHAKIKPHNVQVEAYLYFPQHELHALCKKLGITFTAFGPLGSPGRVHFQNPSGAKLEWAPAPNPQEDPIVKKLAQKHHKTPAQILLRWLIDRKISAIPKSTNAARIKENFEVVEFSLTADEVAELNSVESRHRLFYQDFLKGHAEDPFKNERHTK</sequence>
<dbReference type="Gene3D" id="3.20.20.100">
    <property type="entry name" value="NADP-dependent oxidoreductase domain"/>
    <property type="match status" value="1"/>
</dbReference>
<dbReference type="InterPro" id="IPR036812">
    <property type="entry name" value="NAD(P)_OxRdtase_dom_sf"/>
</dbReference>
<dbReference type="InterPro" id="IPR020471">
    <property type="entry name" value="AKR"/>
</dbReference>
<evidence type="ECO:0000313" key="5">
    <source>
        <dbReference type="Proteomes" id="UP000887566"/>
    </source>
</evidence>
<evidence type="ECO:0000256" key="3">
    <source>
        <dbReference type="PIRSR" id="PIRSR000097-3"/>
    </source>
</evidence>
<dbReference type="InterPro" id="IPR018170">
    <property type="entry name" value="Aldo/ket_reductase_CS"/>
</dbReference>
<feature type="domain" description="NADP-dependent oxidoreductase" evidence="4">
    <location>
        <begin position="15"/>
        <end position="289"/>
    </location>
</feature>
<feature type="active site" description="Proton donor" evidence="1">
    <location>
        <position position="48"/>
    </location>
</feature>
<dbReference type="FunFam" id="3.20.20.100:FF:000029">
    <property type="entry name" value="Aldo-keto reductase"/>
    <property type="match status" value="1"/>
</dbReference>
<proteinExistence type="predicted"/>
<evidence type="ECO:0000259" key="4">
    <source>
        <dbReference type="Pfam" id="PF00248"/>
    </source>
</evidence>
<evidence type="ECO:0000313" key="6">
    <source>
        <dbReference type="WBParaSite" id="PSAMB.scaffold973size37797.g10047.t1"/>
    </source>
</evidence>
<dbReference type="PRINTS" id="PR00069">
    <property type="entry name" value="ALDKETRDTASE"/>
</dbReference>
<dbReference type="PROSITE" id="PS00063">
    <property type="entry name" value="ALDOKETO_REDUCTASE_3"/>
    <property type="match status" value="1"/>
</dbReference>
<evidence type="ECO:0000256" key="1">
    <source>
        <dbReference type="PIRSR" id="PIRSR000097-1"/>
    </source>
</evidence>
<dbReference type="InterPro" id="IPR023210">
    <property type="entry name" value="NADP_OxRdtase_dom"/>
</dbReference>
<protein>
    <submittedName>
        <fullName evidence="6">NADP-dependent oxidoreductase domain-containing protein</fullName>
    </submittedName>
</protein>
<keyword evidence="5" id="KW-1185">Reference proteome</keyword>
<dbReference type="GO" id="GO:0016491">
    <property type="term" value="F:oxidoreductase activity"/>
    <property type="evidence" value="ECO:0007669"/>
    <property type="project" value="InterPro"/>
</dbReference>
<feature type="site" description="Lowers pKa of active site Tyr" evidence="3">
    <location>
        <position position="77"/>
    </location>
</feature>
<dbReference type="Pfam" id="PF00248">
    <property type="entry name" value="Aldo_ket_red"/>
    <property type="match status" value="1"/>
</dbReference>
<dbReference type="PIRSF" id="PIRSF000097">
    <property type="entry name" value="AKR"/>
    <property type="match status" value="1"/>
</dbReference>
<reference evidence="6" key="1">
    <citation type="submission" date="2022-11" db="UniProtKB">
        <authorList>
            <consortium name="WormBaseParasite"/>
        </authorList>
    </citation>
    <scope>IDENTIFICATION</scope>
</reference>
<dbReference type="SUPFAM" id="SSF51430">
    <property type="entry name" value="NAD(P)-linked oxidoreductase"/>
    <property type="match status" value="1"/>
</dbReference>
<organism evidence="5 6">
    <name type="scientific">Plectus sambesii</name>
    <dbReference type="NCBI Taxonomy" id="2011161"/>
    <lineage>
        <taxon>Eukaryota</taxon>
        <taxon>Metazoa</taxon>
        <taxon>Ecdysozoa</taxon>
        <taxon>Nematoda</taxon>
        <taxon>Chromadorea</taxon>
        <taxon>Plectida</taxon>
        <taxon>Plectina</taxon>
        <taxon>Plectoidea</taxon>
        <taxon>Plectidae</taxon>
        <taxon>Plectus</taxon>
    </lineage>
</organism>
<evidence type="ECO:0000256" key="2">
    <source>
        <dbReference type="PIRSR" id="PIRSR000097-2"/>
    </source>
</evidence>
<accession>A0A914XSM1</accession>
<dbReference type="AlphaFoldDB" id="A0A914XSM1"/>
<dbReference type="PANTHER" id="PTHR11732">
    <property type="entry name" value="ALDO/KETO REDUCTASE"/>
    <property type="match status" value="1"/>
</dbReference>
<feature type="binding site" evidence="2">
    <location>
        <position position="110"/>
    </location>
    <ligand>
        <name>substrate</name>
    </ligand>
</feature>
<name>A0A914XSM1_9BILA</name>
<dbReference type="PROSITE" id="PS00798">
    <property type="entry name" value="ALDOKETO_REDUCTASE_1"/>
    <property type="match status" value="1"/>
</dbReference>
<dbReference type="WBParaSite" id="PSAMB.scaffold973size37797.g10047.t1">
    <property type="protein sequence ID" value="PSAMB.scaffold973size37797.g10047.t1"/>
    <property type="gene ID" value="PSAMB.scaffold973size37797.g10047"/>
</dbReference>
<dbReference type="Proteomes" id="UP000887566">
    <property type="component" value="Unplaced"/>
</dbReference>